<sequence>MSVEGQRVAVIGGGTMGVGIAYVAALAGYGVHVAEPDEARAAAMLRTIEETLDGAVARGKLAAEAKFTALARVSRVALIEEMPEGLDVVVESVPERLELKRDVLARAAARSPTLLATNTSALSINMLAESVADRGAFIGLHFFNPVWSLKLLEIVVGSATSAETLAAARAFGAAIGKETITVRDVPGFATSRLDFSAALEAMRMLEDGVASAEDIDRAAVLAYRHPVGPLRLSDIVGLDVRLEVARTLEAAHGPRFAPPAILATMVAEGRLGAKSGRGFFDWPNA</sequence>
<dbReference type="InterPro" id="IPR008927">
    <property type="entry name" value="6-PGluconate_DH-like_C_sf"/>
</dbReference>
<evidence type="ECO:0000259" key="3">
    <source>
        <dbReference type="Pfam" id="PF00725"/>
    </source>
</evidence>
<proteinExistence type="predicted"/>
<protein>
    <submittedName>
        <fullName evidence="5">3-hydroxybutyryl-CoA dehydrogenase</fullName>
        <ecNumber evidence="5">1.1.1.157</ecNumber>
    </submittedName>
</protein>
<dbReference type="Gene3D" id="3.40.50.720">
    <property type="entry name" value="NAD(P)-binding Rossmann-like Domain"/>
    <property type="match status" value="1"/>
</dbReference>
<dbReference type="EMBL" id="JACIEV010000022">
    <property type="protein sequence ID" value="MBB4155725.1"/>
    <property type="molecule type" value="Genomic_DNA"/>
</dbReference>
<feature type="site" description="Important for catalytic activity" evidence="2">
    <location>
        <position position="141"/>
    </location>
</feature>
<evidence type="ECO:0000313" key="5">
    <source>
        <dbReference type="EMBL" id="MBB4155725.1"/>
    </source>
</evidence>
<dbReference type="Gene3D" id="1.10.1040.10">
    <property type="entry name" value="N-(1-d-carboxylethyl)-l-norvaline Dehydrogenase, domain 2"/>
    <property type="match status" value="1"/>
</dbReference>
<dbReference type="PANTHER" id="PTHR48075:SF5">
    <property type="entry name" value="3-HYDROXYBUTYRYL-COA DEHYDROGENASE"/>
    <property type="match status" value="1"/>
</dbReference>
<accession>A0A840FR30</accession>
<dbReference type="GO" id="GO:0008691">
    <property type="term" value="F:3-hydroxybutyryl-CoA dehydrogenase activity"/>
    <property type="evidence" value="ECO:0007669"/>
    <property type="project" value="UniProtKB-EC"/>
</dbReference>
<dbReference type="GO" id="GO:0006635">
    <property type="term" value="P:fatty acid beta-oxidation"/>
    <property type="evidence" value="ECO:0007669"/>
    <property type="project" value="TreeGrafter"/>
</dbReference>
<dbReference type="InterPro" id="IPR022694">
    <property type="entry name" value="3-OHacyl-CoA_DH"/>
</dbReference>
<dbReference type="InterPro" id="IPR006108">
    <property type="entry name" value="3HC_DH_C"/>
</dbReference>
<reference evidence="5 6" key="1">
    <citation type="submission" date="2020-08" db="EMBL/GenBank/DDBJ databases">
        <title>Genomic Encyclopedia of Type Strains, Phase IV (KMG-IV): sequencing the most valuable type-strain genomes for metagenomic binning, comparative biology and taxonomic classification.</title>
        <authorList>
            <person name="Goeker M."/>
        </authorList>
    </citation>
    <scope>NUCLEOTIDE SEQUENCE [LARGE SCALE GENOMIC DNA]</scope>
    <source>
        <strain evidence="5 6">YC6723</strain>
    </source>
</reference>
<gene>
    <name evidence="5" type="ORF">GGQ80_003650</name>
</gene>
<organism evidence="5 6">
    <name type="scientific">Sphingomonas jinjuensis</name>
    <dbReference type="NCBI Taxonomy" id="535907"/>
    <lineage>
        <taxon>Bacteria</taxon>
        <taxon>Pseudomonadati</taxon>
        <taxon>Pseudomonadota</taxon>
        <taxon>Alphaproteobacteria</taxon>
        <taxon>Sphingomonadales</taxon>
        <taxon>Sphingomonadaceae</taxon>
        <taxon>Sphingomonas</taxon>
    </lineage>
</organism>
<dbReference type="PIRSF" id="PIRSF000105">
    <property type="entry name" value="HCDH"/>
    <property type="match status" value="1"/>
</dbReference>
<dbReference type="PANTHER" id="PTHR48075">
    <property type="entry name" value="3-HYDROXYACYL-COA DEHYDROGENASE FAMILY PROTEIN"/>
    <property type="match status" value="1"/>
</dbReference>
<dbReference type="InterPro" id="IPR013328">
    <property type="entry name" value="6PGD_dom2"/>
</dbReference>
<keyword evidence="6" id="KW-1185">Reference proteome</keyword>
<dbReference type="EC" id="1.1.1.157" evidence="5"/>
<dbReference type="Pfam" id="PF02737">
    <property type="entry name" value="3HCDH_N"/>
    <property type="match status" value="1"/>
</dbReference>
<dbReference type="AlphaFoldDB" id="A0A840FR30"/>
<evidence type="ECO:0000313" key="6">
    <source>
        <dbReference type="Proteomes" id="UP000529795"/>
    </source>
</evidence>
<keyword evidence="1 5" id="KW-0560">Oxidoreductase</keyword>
<dbReference type="InterPro" id="IPR006176">
    <property type="entry name" value="3-OHacyl-CoA_DH_NAD-bd"/>
</dbReference>
<dbReference type="Pfam" id="PF00725">
    <property type="entry name" value="3HCDH"/>
    <property type="match status" value="1"/>
</dbReference>
<feature type="domain" description="3-hydroxyacyl-CoA dehydrogenase NAD binding" evidence="4">
    <location>
        <begin position="8"/>
        <end position="184"/>
    </location>
</feature>
<dbReference type="GO" id="GO:0070403">
    <property type="term" value="F:NAD+ binding"/>
    <property type="evidence" value="ECO:0007669"/>
    <property type="project" value="InterPro"/>
</dbReference>
<dbReference type="SUPFAM" id="SSF48179">
    <property type="entry name" value="6-phosphogluconate dehydrogenase C-terminal domain-like"/>
    <property type="match status" value="1"/>
</dbReference>
<evidence type="ECO:0000259" key="4">
    <source>
        <dbReference type="Pfam" id="PF02737"/>
    </source>
</evidence>
<dbReference type="RefSeq" id="WP_183987467.1">
    <property type="nucleotide sequence ID" value="NZ_JACIEV010000022.1"/>
</dbReference>
<dbReference type="InterPro" id="IPR036291">
    <property type="entry name" value="NAD(P)-bd_dom_sf"/>
</dbReference>
<feature type="domain" description="3-hydroxyacyl-CoA dehydrogenase C-terminal" evidence="3">
    <location>
        <begin position="187"/>
        <end position="282"/>
    </location>
</feature>
<name>A0A840FR30_9SPHN</name>
<dbReference type="Proteomes" id="UP000529795">
    <property type="component" value="Unassembled WGS sequence"/>
</dbReference>
<dbReference type="SUPFAM" id="SSF51735">
    <property type="entry name" value="NAD(P)-binding Rossmann-fold domains"/>
    <property type="match status" value="1"/>
</dbReference>
<evidence type="ECO:0000256" key="1">
    <source>
        <dbReference type="ARBA" id="ARBA00023002"/>
    </source>
</evidence>
<evidence type="ECO:0000256" key="2">
    <source>
        <dbReference type="PIRSR" id="PIRSR000105-1"/>
    </source>
</evidence>
<comment type="caution">
    <text evidence="5">The sequence shown here is derived from an EMBL/GenBank/DDBJ whole genome shotgun (WGS) entry which is preliminary data.</text>
</comment>